<feature type="domain" description="Mce/MlaD" evidence="9">
    <location>
        <begin position="321"/>
        <end position="428"/>
    </location>
</feature>
<evidence type="ECO:0000313" key="10">
    <source>
        <dbReference type="EMBL" id="MBK7422095.1"/>
    </source>
</evidence>
<accession>A0A9D7F4R9</accession>
<evidence type="ECO:0000256" key="4">
    <source>
        <dbReference type="ARBA" id="ARBA00022692"/>
    </source>
</evidence>
<dbReference type="AlphaFoldDB" id="A0A9D7F4R9"/>
<evidence type="ECO:0000256" key="2">
    <source>
        <dbReference type="ARBA" id="ARBA00022475"/>
    </source>
</evidence>
<keyword evidence="3" id="KW-0997">Cell inner membrane</keyword>
<dbReference type="EMBL" id="JADJNC010000004">
    <property type="protein sequence ID" value="MBK7422095.1"/>
    <property type="molecule type" value="Genomic_DNA"/>
</dbReference>
<dbReference type="GO" id="GO:0005886">
    <property type="term" value="C:plasma membrane"/>
    <property type="evidence" value="ECO:0007669"/>
    <property type="project" value="UniProtKB-SubCell"/>
</dbReference>
<dbReference type="InterPro" id="IPR051800">
    <property type="entry name" value="PqiA-PqiB_transport"/>
</dbReference>
<evidence type="ECO:0000256" key="3">
    <source>
        <dbReference type="ARBA" id="ARBA00022519"/>
    </source>
</evidence>
<name>A0A9D7F4R9_9RHOO</name>
<evidence type="ECO:0000256" key="6">
    <source>
        <dbReference type="ARBA" id="ARBA00023136"/>
    </source>
</evidence>
<protein>
    <submittedName>
        <fullName evidence="10">MCE family protein</fullName>
    </submittedName>
</protein>
<evidence type="ECO:0000256" key="1">
    <source>
        <dbReference type="ARBA" id="ARBA00004533"/>
    </source>
</evidence>
<keyword evidence="5 8" id="KW-1133">Transmembrane helix</keyword>
<dbReference type="Proteomes" id="UP000886602">
    <property type="component" value="Unassembled WGS sequence"/>
</dbReference>
<dbReference type="InterPro" id="IPR003399">
    <property type="entry name" value="Mce/MlaD"/>
</dbReference>
<keyword evidence="2" id="KW-1003">Cell membrane</keyword>
<dbReference type="PANTHER" id="PTHR30462:SF0">
    <property type="entry name" value="INTERMEMBRANE TRANSPORT PROTEIN YEBT"/>
    <property type="match status" value="1"/>
</dbReference>
<feature type="compositionally biased region" description="Low complexity" evidence="7">
    <location>
        <begin position="278"/>
        <end position="292"/>
    </location>
</feature>
<feature type="domain" description="Mce/MlaD" evidence="9">
    <location>
        <begin position="167"/>
        <end position="242"/>
    </location>
</feature>
<sequence>MTDTRHDTDLPNLPAAVARPKRRWAPQFIWIIPIVAVLVGAGLAVKVILERGPTITISFKSGDGLEAGKTHVKYKDVDIGLVKTVALSADRNQVIASVELNREASDFLLEDTRFWIVRPRITASGVTGLGTLLAGPFIAVDVGESKSKRVDFVALDVPPIVTADTPGREFVLRASNLGSLDIGVPVYFRRLTVGEVVAYDLDKDGKGVSVRVFVHAPYDKYVTNDTRFWNASGVDVSLSAAGLQVQTESFVSILIGGIAFEAPSGPGSEIIPATQEKPATAAASSTPAADGAPAERAEKDAVFQLYATRSEAMKRPDAQTERFVIVFKQSVRGLSVGAPVEFRGINIGEVISIHTEFEPKLFDFVQPVEIYLYPERLRANSRTGGASLPVPKTRAERIKRDQLFIEKGFRAQLRSANLLTGQLYIGVDFFPKAPKVKFDASQFPIEIPAIPGTFDELEETGARIVKKMDLLLGNIDTLVKRLDAETVPELNQTLIEARRAMQNAENVMASDSPLQTDLRDALRELTRTAASIKTLSDSLDRQPQSLIFGKPPEESKK</sequence>
<evidence type="ECO:0000313" key="11">
    <source>
        <dbReference type="Proteomes" id="UP000886602"/>
    </source>
</evidence>
<evidence type="ECO:0000256" key="8">
    <source>
        <dbReference type="SAM" id="Phobius"/>
    </source>
</evidence>
<proteinExistence type="predicted"/>
<evidence type="ECO:0000256" key="7">
    <source>
        <dbReference type="SAM" id="MobiDB-lite"/>
    </source>
</evidence>
<feature type="domain" description="Mce/MlaD" evidence="9">
    <location>
        <begin position="51"/>
        <end position="142"/>
    </location>
</feature>
<organism evidence="10 11">
    <name type="scientific">Candidatus Propionivibrio dominans</name>
    <dbReference type="NCBI Taxonomy" id="2954373"/>
    <lineage>
        <taxon>Bacteria</taxon>
        <taxon>Pseudomonadati</taxon>
        <taxon>Pseudomonadota</taxon>
        <taxon>Betaproteobacteria</taxon>
        <taxon>Rhodocyclales</taxon>
        <taxon>Rhodocyclaceae</taxon>
        <taxon>Propionivibrio</taxon>
    </lineage>
</organism>
<evidence type="ECO:0000259" key="9">
    <source>
        <dbReference type="Pfam" id="PF02470"/>
    </source>
</evidence>
<evidence type="ECO:0000256" key="5">
    <source>
        <dbReference type="ARBA" id="ARBA00022989"/>
    </source>
</evidence>
<dbReference type="Pfam" id="PF02470">
    <property type="entry name" value="MlaD"/>
    <property type="match status" value="3"/>
</dbReference>
<keyword evidence="6 8" id="KW-0472">Membrane</keyword>
<comment type="subcellular location">
    <subcellularLocation>
        <location evidence="1">Cell inner membrane</location>
    </subcellularLocation>
</comment>
<feature type="region of interest" description="Disordered" evidence="7">
    <location>
        <begin position="267"/>
        <end position="295"/>
    </location>
</feature>
<feature type="transmembrane region" description="Helical" evidence="8">
    <location>
        <begin position="28"/>
        <end position="49"/>
    </location>
</feature>
<comment type="caution">
    <text evidence="10">The sequence shown here is derived from an EMBL/GenBank/DDBJ whole genome shotgun (WGS) entry which is preliminary data.</text>
</comment>
<gene>
    <name evidence="10" type="ORF">IPJ48_02770</name>
</gene>
<dbReference type="PANTHER" id="PTHR30462">
    <property type="entry name" value="INTERMEMBRANE TRANSPORT PROTEIN PQIB-RELATED"/>
    <property type="match status" value="1"/>
</dbReference>
<reference evidence="10" key="1">
    <citation type="submission" date="2020-10" db="EMBL/GenBank/DDBJ databases">
        <title>Connecting structure to function with the recovery of over 1000 high-quality activated sludge metagenome-assembled genomes encoding full-length rRNA genes using long-read sequencing.</title>
        <authorList>
            <person name="Singleton C.M."/>
            <person name="Petriglieri F."/>
            <person name="Kristensen J.M."/>
            <person name="Kirkegaard R.H."/>
            <person name="Michaelsen T.Y."/>
            <person name="Andersen M.H."/>
            <person name="Karst S.M."/>
            <person name="Dueholm M.S."/>
            <person name="Nielsen P.H."/>
            <person name="Albertsen M."/>
        </authorList>
    </citation>
    <scope>NUCLEOTIDE SEQUENCE</scope>
    <source>
        <strain evidence="10">EsbW_18-Q3-R4-48_MAXAC.044</strain>
    </source>
</reference>
<keyword evidence="4 8" id="KW-0812">Transmembrane</keyword>